<protein>
    <submittedName>
        <fullName evidence="2">Uncharacterized protein</fullName>
    </submittedName>
</protein>
<reference evidence="2 3" key="1">
    <citation type="submission" date="2015-09" db="EMBL/GenBank/DDBJ databases">
        <title>Draft genome of the scarab beetle Oryctes borbonicus.</title>
        <authorList>
            <person name="Meyer J.M."/>
            <person name="Markov G.V."/>
            <person name="Baskaran P."/>
            <person name="Herrmann M."/>
            <person name="Sommer R.J."/>
            <person name="Roedelsperger C."/>
        </authorList>
    </citation>
    <scope>NUCLEOTIDE SEQUENCE [LARGE SCALE GENOMIC DNA]</scope>
    <source>
        <strain evidence="2">OB123</strain>
        <tissue evidence="2">Whole animal</tissue>
    </source>
</reference>
<keyword evidence="3" id="KW-1185">Reference proteome</keyword>
<evidence type="ECO:0000256" key="1">
    <source>
        <dbReference type="SAM" id="MobiDB-lite"/>
    </source>
</evidence>
<feature type="compositionally biased region" description="Acidic residues" evidence="1">
    <location>
        <begin position="102"/>
        <end position="117"/>
    </location>
</feature>
<proteinExistence type="predicted"/>
<comment type="caution">
    <text evidence="2">The sequence shown here is derived from an EMBL/GenBank/DDBJ whole genome shotgun (WGS) entry which is preliminary data.</text>
</comment>
<feature type="region of interest" description="Disordered" evidence="1">
    <location>
        <begin position="102"/>
        <end position="123"/>
    </location>
</feature>
<name>A0A0T6AWU8_9SCAR</name>
<gene>
    <name evidence="2" type="ORF">AMK59_6553</name>
</gene>
<organism evidence="2 3">
    <name type="scientific">Oryctes borbonicus</name>
    <dbReference type="NCBI Taxonomy" id="1629725"/>
    <lineage>
        <taxon>Eukaryota</taxon>
        <taxon>Metazoa</taxon>
        <taxon>Ecdysozoa</taxon>
        <taxon>Arthropoda</taxon>
        <taxon>Hexapoda</taxon>
        <taxon>Insecta</taxon>
        <taxon>Pterygota</taxon>
        <taxon>Neoptera</taxon>
        <taxon>Endopterygota</taxon>
        <taxon>Coleoptera</taxon>
        <taxon>Polyphaga</taxon>
        <taxon>Scarabaeiformia</taxon>
        <taxon>Scarabaeidae</taxon>
        <taxon>Dynastinae</taxon>
        <taxon>Oryctes</taxon>
    </lineage>
</organism>
<dbReference type="AlphaFoldDB" id="A0A0T6AWU8"/>
<evidence type="ECO:0000313" key="2">
    <source>
        <dbReference type="EMBL" id="KRT79333.1"/>
    </source>
</evidence>
<accession>A0A0T6AWU8</accession>
<dbReference type="OrthoDB" id="6077919at2759"/>
<sequence length="211" mass="23169">MTAQFTSTQIKLEGVDPSENVTEIQSYLEGFQKEIEGADGTVQQVTEIDADENDGDGEEGTYFVDQAGHYYYQAKGDSQPVMTISGINDNDGADVEEFIVNPENDDDAAEEDGDEGLPNESGNNQILINNGNAYQRITVVPADTSSNELSYVLIVQQPDDKEGEHTDGDQDMTVYDFDETEEGNVVDSEAEDDKSKIVKILPRRSQVVTQP</sequence>
<feature type="non-terminal residue" evidence="2">
    <location>
        <position position="211"/>
    </location>
</feature>
<evidence type="ECO:0000313" key="3">
    <source>
        <dbReference type="Proteomes" id="UP000051574"/>
    </source>
</evidence>
<dbReference type="EMBL" id="LJIG01022670">
    <property type="protein sequence ID" value="KRT79333.1"/>
    <property type="molecule type" value="Genomic_DNA"/>
</dbReference>
<dbReference type="Proteomes" id="UP000051574">
    <property type="component" value="Unassembled WGS sequence"/>
</dbReference>